<keyword evidence="3" id="KW-0808">Transferase</keyword>
<reference evidence="3" key="2">
    <citation type="journal article" date="2021" name="Mol. Plant Pathol.">
        <title>A 20-kb lineage-specific genomic region tames virulence in pathogenic amphidiploid Verticillium longisporum.</title>
        <authorList>
            <person name="Harting R."/>
            <person name="Starke J."/>
            <person name="Kusch H."/>
            <person name="Poggeler S."/>
            <person name="Maurus I."/>
            <person name="Schluter R."/>
            <person name="Landesfeind M."/>
            <person name="Bulla I."/>
            <person name="Nowrousian M."/>
            <person name="de Jonge R."/>
            <person name="Stahlhut G."/>
            <person name="Hoff K.J."/>
            <person name="Asshauer K.P."/>
            <person name="Thurmer A."/>
            <person name="Stanke M."/>
            <person name="Daniel R."/>
            <person name="Morgenstern B."/>
            <person name="Thomma B.P.H.J."/>
            <person name="Kronstad J.W."/>
            <person name="Braus-Stromeyer S.A."/>
            <person name="Braus G.H."/>
        </authorList>
    </citation>
    <scope>NUCLEOTIDE SEQUENCE</scope>
    <source>
        <strain evidence="3">Vl32</strain>
    </source>
</reference>
<gene>
    <name evidence="2" type="ORF">BN1708_003164</name>
    <name evidence="3" type="ORF">HYQ45_000185</name>
</gene>
<dbReference type="AlphaFoldDB" id="A0A0G4LA36"/>
<proteinExistence type="predicted"/>
<dbReference type="PANTHER" id="PTHR42791">
    <property type="entry name" value="GNAT FAMILY ACETYLTRANSFERASE"/>
    <property type="match status" value="1"/>
</dbReference>
<evidence type="ECO:0000313" key="4">
    <source>
        <dbReference type="Proteomes" id="UP000044602"/>
    </source>
</evidence>
<accession>A0A0G4LA36</accession>
<dbReference type="GO" id="GO:0016747">
    <property type="term" value="F:acyltransferase activity, transferring groups other than amino-acyl groups"/>
    <property type="evidence" value="ECO:0007669"/>
    <property type="project" value="InterPro"/>
</dbReference>
<dbReference type="Pfam" id="PF00583">
    <property type="entry name" value="Acetyltransf_1"/>
    <property type="match status" value="1"/>
</dbReference>
<feature type="domain" description="N-acetyltransferase" evidence="1">
    <location>
        <begin position="34"/>
        <end position="209"/>
    </location>
</feature>
<evidence type="ECO:0000313" key="3">
    <source>
        <dbReference type="EMBL" id="KAG7143649.1"/>
    </source>
</evidence>
<dbReference type="Proteomes" id="UP000044602">
    <property type="component" value="Unassembled WGS sequence"/>
</dbReference>
<evidence type="ECO:0000259" key="1">
    <source>
        <dbReference type="PROSITE" id="PS51186"/>
    </source>
</evidence>
<dbReference type="InterPro" id="IPR016181">
    <property type="entry name" value="Acyl_CoA_acyltransferase"/>
</dbReference>
<name>A0A0G4LA36_VERLO</name>
<keyword evidence="4" id="KW-1185">Reference proteome</keyword>
<dbReference type="PANTHER" id="PTHR42791:SF2">
    <property type="entry name" value="N-ACETYLTRANSFERASE DOMAIN-CONTAINING PROTEIN"/>
    <property type="match status" value="1"/>
</dbReference>
<evidence type="ECO:0000313" key="2">
    <source>
        <dbReference type="EMBL" id="CRK18819.1"/>
    </source>
</evidence>
<dbReference type="EMBL" id="JAEMWZ010000003">
    <property type="protein sequence ID" value="KAG7143649.1"/>
    <property type="molecule type" value="Genomic_DNA"/>
</dbReference>
<dbReference type="EMBL" id="CVQH01010001">
    <property type="protein sequence ID" value="CRK18819.1"/>
    <property type="molecule type" value="Genomic_DNA"/>
</dbReference>
<dbReference type="CDD" id="cd04301">
    <property type="entry name" value="NAT_SF"/>
    <property type="match status" value="1"/>
</dbReference>
<dbReference type="Proteomes" id="UP000689129">
    <property type="component" value="Unassembled WGS sequence"/>
</dbReference>
<dbReference type="InterPro" id="IPR000182">
    <property type="entry name" value="GNAT_dom"/>
</dbReference>
<dbReference type="PROSITE" id="PS51186">
    <property type="entry name" value="GNAT"/>
    <property type="match status" value="1"/>
</dbReference>
<dbReference type="STRING" id="100787.A0A0G4LA36"/>
<dbReference type="OrthoDB" id="410198at2759"/>
<dbReference type="Gene3D" id="3.40.630.30">
    <property type="match status" value="1"/>
</dbReference>
<dbReference type="InterPro" id="IPR052523">
    <property type="entry name" value="Trichothecene_AcTrans"/>
</dbReference>
<sequence length="211" mass="22830">MPISVRPVAALDLSTLERCSTVEFAAFASDFHSIVFPGPFPEDRAEEKAQELSAAIQNDGCRIFAAWDVDDEGSETVVGYARWFVHGKSMPEPKPRSFGPGVHVAAATEMLGAIDGLRKANFSGKPCVYLSVLVVHPDHQGLGVGKQLMEWGLERAAGLGVPAFLESSPAGRKLYTDLGFREVDVAKVPFAQFGLDKVFTAWAMTWTGTEV</sequence>
<reference evidence="2 4" key="1">
    <citation type="submission" date="2015-05" db="EMBL/GenBank/DDBJ databases">
        <authorList>
            <person name="Wang D.B."/>
            <person name="Wang M."/>
        </authorList>
    </citation>
    <scope>NUCLEOTIDE SEQUENCE [LARGE SCALE GENOMIC DNA]</scope>
    <source>
        <strain evidence="2">VL1</strain>
    </source>
</reference>
<organism evidence="2 4">
    <name type="scientific">Verticillium longisporum</name>
    <name type="common">Verticillium dahliae var. longisporum</name>
    <dbReference type="NCBI Taxonomy" id="100787"/>
    <lineage>
        <taxon>Eukaryota</taxon>
        <taxon>Fungi</taxon>
        <taxon>Dikarya</taxon>
        <taxon>Ascomycota</taxon>
        <taxon>Pezizomycotina</taxon>
        <taxon>Sordariomycetes</taxon>
        <taxon>Hypocreomycetidae</taxon>
        <taxon>Glomerellales</taxon>
        <taxon>Plectosphaerellaceae</taxon>
        <taxon>Verticillium</taxon>
    </lineage>
</organism>
<dbReference type="SUPFAM" id="SSF55729">
    <property type="entry name" value="Acyl-CoA N-acyltransferases (Nat)"/>
    <property type="match status" value="1"/>
</dbReference>
<protein>
    <submittedName>
        <fullName evidence="3">Puromycin N-acetyltransferase like protein</fullName>
    </submittedName>
</protein>